<comment type="caution">
    <text evidence="1">The sequence shown here is derived from an EMBL/GenBank/DDBJ whole genome shotgun (WGS) entry which is preliminary data.</text>
</comment>
<dbReference type="RefSeq" id="WP_307245874.1">
    <property type="nucleotide sequence ID" value="NZ_JAUSQZ010000001.1"/>
</dbReference>
<organism evidence="1 2">
    <name type="scientific">Kineosporia succinea</name>
    <dbReference type="NCBI Taxonomy" id="84632"/>
    <lineage>
        <taxon>Bacteria</taxon>
        <taxon>Bacillati</taxon>
        <taxon>Actinomycetota</taxon>
        <taxon>Actinomycetes</taxon>
        <taxon>Kineosporiales</taxon>
        <taxon>Kineosporiaceae</taxon>
        <taxon>Kineosporia</taxon>
    </lineage>
</organism>
<name>A0ABT9P782_9ACTN</name>
<proteinExistence type="predicted"/>
<reference evidence="1 2" key="1">
    <citation type="submission" date="2023-07" db="EMBL/GenBank/DDBJ databases">
        <title>Sequencing the genomes of 1000 actinobacteria strains.</title>
        <authorList>
            <person name="Klenk H.-P."/>
        </authorList>
    </citation>
    <scope>NUCLEOTIDE SEQUENCE [LARGE SCALE GENOMIC DNA]</scope>
    <source>
        <strain evidence="1 2">DSM 44388</strain>
    </source>
</reference>
<evidence type="ECO:0000313" key="2">
    <source>
        <dbReference type="Proteomes" id="UP001235712"/>
    </source>
</evidence>
<accession>A0ABT9P782</accession>
<protein>
    <recommendedName>
        <fullName evidence="3">RES domain-containing protein</fullName>
    </recommendedName>
</protein>
<dbReference type="Proteomes" id="UP001235712">
    <property type="component" value="Unassembled WGS sequence"/>
</dbReference>
<gene>
    <name evidence="1" type="ORF">J2S57_004315</name>
</gene>
<evidence type="ECO:0000313" key="1">
    <source>
        <dbReference type="EMBL" id="MDP9828566.1"/>
    </source>
</evidence>
<dbReference type="EMBL" id="JAUSQZ010000001">
    <property type="protein sequence ID" value="MDP9828566.1"/>
    <property type="molecule type" value="Genomic_DNA"/>
</dbReference>
<evidence type="ECO:0008006" key="3">
    <source>
        <dbReference type="Google" id="ProtNLM"/>
    </source>
</evidence>
<sequence length="58" mass="6255">MVARHPGTWGILYRPGNGAAADCWASVAQPYGFARFTRPVPGRTELPPDEGVRFTVPG</sequence>
<keyword evidence="2" id="KW-1185">Reference proteome</keyword>